<dbReference type="GO" id="GO:0000278">
    <property type="term" value="P:mitotic cell cycle"/>
    <property type="evidence" value="ECO:0007669"/>
    <property type="project" value="InterPro"/>
</dbReference>
<feature type="compositionally biased region" description="Polar residues" evidence="5">
    <location>
        <begin position="1"/>
        <end position="10"/>
    </location>
</feature>
<dbReference type="EMBL" id="CM004404">
    <property type="protein sequence ID" value="OAY22989.1"/>
    <property type="molecule type" value="Genomic_DNA"/>
</dbReference>
<keyword evidence="3" id="KW-0963">Cytoplasm</keyword>
<evidence type="ECO:0000313" key="7">
    <source>
        <dbReference type="EMBL" id="OAY22989.1"/>
    </source>
</evidence>
<comment type="subcellular location">
    <subcellularLocation>
        <location evidence="2">Cytoplasm</location>
    </subcellularLocation>
    <subcellularLocation>
        <location evidence="1">Nucleus</location>
    </subcellularLocation>
</comment>
<feature type="compositionally biased region" description="Low complexity" evidence="5">
    <location>
        <begin position="18"/>
        <end position="43"/>
    </location>
</feature>
<evidence type="ECO:0000256" key="3">
    <source>
        <dbReference type="ARBA" id="ARBA00022490"/>
    </source>
</evidence>
<dbReference type="GO" id="GO:0048527">
    <property type="term" value="P:lateral root development"/>
    <property type="evidence" value="ECO:0007669"/>
    <property type="project" value="InterPro"/>
</dbReference>
<gene>
    <name evidence="7" type="ORF">MANES_18G042600</name>
</gene>
<reference evidence="7 8" key="1">
    <citation type="submission" date="2016-02" db="EMBL/GenBank/DDBJ databases">
        <title>WGS assembly of Manihot esculenta.</title>
        <authorList>
            <person name="Bredeson J.V."/>
            <person name="Prochnik S.E."/>
            <person name="Lyons J.B."/>
            <person name="Schmutz J."/>
            <person name="Grimwood J."/>
            <person name="Vrebalov J."/>
            <person name="Bart R.S."/>
            <person name="Amuge T."/>
            <person name="Ferguson M.E."/>
            <person name="Green R."/>
            <person name="Putnam N."/>
            <person name="Stites J."/>
            <person name="Rounsley S."/>
            <person name="Rokhsar D.S."/>
        </authorList>
    </citation>
    <scope>NUCLEOTIDE SEQUENCE [LARGE SCALE GENOMIC DNA]</scope>
    <source>
        <strain evidence="8">cv. AM560-2</strain>
        <tissue evidence="7">Leaf</tissue>
    </source>
</reference>
<organism evidence="7 8">
    <name type="scientific">Manihot esculenta</name>
    <name type="common">Cassava</name>
    <name type="synonym">Jatropha manihot</name>
    <dbReference type="NCBI Taxonomy" id="3983"/>
    <lineage>
        <taxon>Eukaryota</taxon>
        <taxon>Viridiplantae</taxon>
        <taxon>Streptophyta</taxon>
        <taxon>Embryophyta</taxon>
        <taxon>Tracheophyta</taxon>
        <taxon>Spermatophyta</taxon>
        <taxon>Magnoliopsida</taxon>
        <taxon>eudicotyledons</taxon>
        <taxon>Gunneridae</taxon>
        <taxon>Pentapetalae</taxon>
        <taxon>rosids</taxon>
        <taxon>fabids</taxon>
        <taxon>Malpighiales</taxon>
        <taxon>Euphorbiaceae</taxon>
        <taxon>Crotonoideae</taxon>
        <taxon>Manihoteae</taxon>
        <taxon>Manihot</taxon>
    </lineage>
</organism>
<proteinExistence type="predicted"/>
<keyword evidence="8" id="KW-1185">Reference proteome</keyword>
<feature type="region of interest" description="Disordered" evidence="5">
    <location>
        <begin position="1"/>
        <end position="46"/>
    </location>
</feature>
<dbReference type="PANTHER" id="PTHR34362">
    <property type="entry name" value="WPP DOMAIN-CONTAINING PROTEIN 1-RELATED"/>
    <property type="match status" value="1"/>
</dbReference>
<dbReference type="Proteomes" id="UP000091857">
    <property type="component" value="Chromosome 18"/>
</dbReference>
<dbReference type="InterPro" id="IPR038214">
    <property type="entry name" value="WPP_sf"/>
</dbReference>
<evidence type="ECO:0000256" key="1">
    <source>
        <dbReference type="ARBA" id="ARBA00004123"/>
    </source>
</evidence>
<dbReference type="InterPro" id="IPR044692">
    <property type="entry name" value="WPP1/2/3"/>
</dbReference>
<feature type="domain" description="WPP" evidence="6">
    <location>
        <begin position="40"/>
        <end position="132"/>
    </location>
</feature>
<dbReference type="OMA" id="HQESEMV"/>
<feature type="compositionally biased region" description="Polar residues" evidence="5">
    <location>
        <begin position="147"/>
        <end position="156"/>
    </location>
</feature>
<keyword evidence="4" id="KW-0539">Nucleus</keyword>
<dbReference type="AlphaFoldDB" id="A0A251J4Z5"/>
<dbReference type="PANTHER" id="PTHR34362:SF1">
    <property type="entry name" value="WPP DOMAIN-CONTAINING PROTEIN 1-RELATED"/>
    <property type="match status" value="1"/>
</dbReference>
<accession>A0A251J4Z5</accession>
<dbReference type="EMBL" id="CM004404">
    <property type="protein sequence ID" value="OAY22990.1"/>
    <property type="molecule type" value="Genomic_DNA"/>
</dbReference>
<dbReference type="EMBL" id="CM004404">
    <property type="protein sequence ID" value="OAY22987.1"/>
    <property type="molecule type" value="Genomic_DNA"/>
</dbReference>
<evidence type="ECO:0000256" key="2">
    <source>
        <dbReference type="ARBA" id="ARBA00004496"/>
    </source>
</evidence>
<dbReference type="Gene3D" id="1.10.246.200">
    <property type="entry name" value="WPP domain"/>
    <property type="match status" value="1"/>
</dbReference>
<sequence>MTDSDNTSATTPPPPENKSASAESQQQQEEPKKLSSSGISLSIWPPTQRTRDAVIARLIETLSTPSVLSKRYGTIPHDEADAAARRIEDEAFSVANQATSAEDDGLEILQLYSKEISKRMLETVKGRPRSDSAVNTDVASVEAPSEEISSSIGTAA</sequence>
<dbReference type="STRING" id="3983.A0A251J4Z5"/>
<dbReference type="OrthoDB" id="1927559at2759"/>
<evidence type="ECO:0000256" key="4">
    <source>
        <dbReference type="ARBA" id="ARBA00023242"/>
    </source>
</evidence>
<feature type="region of interest" description="Disordered" evidence="5">
    <location>
        <begin position="124"/>
        <end position="156"/>
    </location>
</feature>
<dbReference type="Gramene" id="Manes.18G042600.7.v8.1">
    <property type="protein sequence ID" value="Manes.18G042600.7.v8.1.CDS.1"/>
    <property type="gene ID" value="Manes.18G042600.v8.1"/>
</dbReference>
<protein>
    <recommendedName>
        <fullName evidence="6">WPP domain-containing protein</fullName>
    </recommendedName>
</protein>
<dbReference type="EMBL" id="CM004404">
    <property type="protein sequence ID" value="OAY22988.1"/>
    <property type="molecule type" value="Genomic_DNA"/>
</dbReference>
<dbReference type="GO" id="GO:0005737">
    <property type="term" value="C:cytoplasm"/>
    <property type="evidence" value="ECO:0007669"/>
    <property type="project" value="UniProtKB-SubCell"/>
</dbReference>
<dbReference type="Pfam" id="PF13943">
    <property type="entry name" value="WPP"/>
    <property type="match status" value="1"/>
</dbReference>
<dbReference type="GO" id="GO:0005634">
    <property type="term" value="C:nucleus"/>
    <property type="evidence" value="ECO:0007669"/>
    <property type="project" value="UniProtKB-SubCell"/>
</dbReference>
<evidence type="ECO:0000259" key="6">
    <source>
        <dbReference type="Pfam" id="PF13943"/>
    </source>
</evidence>
<evidence type="ECO:0000256" key="5">
    <source>
        <dbReference type="SAM" id="MobiDB-lite"/>
    </source>
</evidence>
<dbReference type="InterPro" id="IPR025265">
    <property type="entry name" value="WPP_dom"/>
</dbReference>
<evidence type="ECO:0000313" key="8">
    <source>
        <dbReference type="Proteomes" id="UP000091857"/>
    </source>
</evidence>
<name>A0A251J4Z5_MANES</name>